<evidence type="ECO:0000313" key="4">
    <source>
        <dbReference type="Proteomes" id="UP000494330"/>
    </source>
</evidence>
<dbReference type="InterPro" id="IPR007111">
    <property type="entry name" value="NACHT_NTPase"/>
</dbReference>
<dbReference type="RefSeq" id="WP_034200522.1">
    <property type="nucleotide sequence ID" value="NZ_CABVQD010000061.1"/>
</dbReference>
<evidence type="ECO:0000259" key="2">
    <source>
        <dbReference type="SMART" id="SM00382"/>
    </source>
</evidence>
<protein>
    <recommendedName>
        <fullName evidence="2">AAA+ ATPase domain-containing protein</fullName>
    </recommendedName>
</protein>
<accession>A0A6J5F5H8</accession>
<feature type="domain" description="AAA+ ATPase" evidence="2">
    <location>
        <begin position="307"/>
        <end position="440"/>
    </location>
</feature>
<dbReference type="InterPro" id="IPR003593">
    <property type="entry name" value="AAA+_ATPase"/>
</dbReference>
<evidence type="ECO:0000256" key="1">
    <source>
        <dbReference type="SAM" id="MobiDB-lite"/>
    </source>
</evidence>
<dbReference type="InterPro" id="IPR027417">
    <property type="entry name" value="P-loop_NTPase"/>
</dbReference>
<organism evidence="3 4">
    <name type="scientific">Burkholderia paludis</name>
    <dbReference type="NCBI Taxonomy" id="1506587"/>
    <lineage>
        <taxon>Bacteria</taxon>
        <taxon>Pseudomonadati</taxon>
        <taxon>Pseudomonadota</taxon>
        <taxon>Betaproteobacteria</taxon>
        <taxon>Burkholderiales</taxon>
        <taxon>Burkholderiaceae</taxon>
        <taxon>Burkholderia</taxon>
        <taxon>Burkholderia cepacia complex</taxon>
    </lineage>
</organism>
<gene>
    <name evidence="3" type="ORF">BPA30113_07480</name>
</gene>
<keyword evidence="4" id="KW-1185">Reference proteome</keyword>
<dbReference type="SUPFAM" id="SSF52540">
    <property type="entry name" value="P-loop containing nucleoside triphosphate hydrolases"/>
    <property type="match status" value="1"/>
</dbReference>
<name>A0A6J5F5H8_9BURK</name>
<feature type="region of interest" description="Disordered" evidence="1">
    <location>
        <begin position="1458"/>
        <end position="1481"/>
    </location>
</feature>
<sequence length="1797" mass="199581">MTSPELTGGAGFTYEDAVAAYYLVALVGGTTAAGLTSRVVERVAQQQADFGEPLDDIIVDAVGLADATVMRISLQVKRELTISSAPSNSDFREVIQHSWQTLQKPDFREHIDRVGAITGSVAEEAFRSFTTVCEWARASDTVATFVLRFADGGNASASHRAVAEAVRQAAQDSTAGPLPDDQLYRLFQHLTLIRFDFLQAGSTHEAEAVASLQRTLVASQVGRAGDLWNQLRQLARDGAGRSAAHTKASVLRALAGWRFNSAPAHAADMQNLRESTSHWLMQQADDIGGMHLDRQPLRDKLSVEMEAHRLTLIKGLPGTGKTVLLRDLVQRLATDGTTLFLTANRLAGRSWAEHARATGLSITSIEPLLVEIAATGHAVLFIDGLDRIAPEQRAVVTDLLGQLLTNPALVGWRVVATARDAGIEPLRNWVPADLLVNGGVGYVDVENLSSEEAVSLARTLPALQSLLTGGDERVRTLARRPFFAAVLARGFSRAAYPADFAPRSEVELVDAWWSRGGYDSQAPQALARQRALVELAQHSAPDLGRNMRLRDLSATTQAVLPALEEDGLVQQVRIGHTAQFSHDIFFEWSFLHLLLDQSEDWIDTLTAVGEPPALARVVELLSQATYSAREQWPHQLHALEQVQVRPQWLRAWLVAPVFGSRFAEQVDMFSATLAANEHRLFGKLLVWMQAEKTTPNPLVLSGQLGSDDLEPAARIRLADLLGWPSDFLAWRRLLLWTLEQLDSIPDAFLPDLVTLFETWQIATADIPNPVSQRIVSQCVSWLQAIDDEHLSWRFRRTNSGNDAEPRPRAPTNLETELRALLLRTARAYPDVVHTYLARIIAIEHWSDDGFQEVVNYAPLLSSTHPAQLAEVGRRWFMSELPDESVQRWHDEAAERRRLREDLHAIPPERRSRSDQMFLESPHFSHNGFSDHDWDRLSIGADHRGFFPASPMREPFYSLLANTPQTALALIRDVTNHAVTAWRQLHHHWRDASTPRPLILTFPWGPQEFWGDDRHYAWFRGHGGPQVVECALMALEHWALAQVDAGRSLDEVMRQTLEGHTSIAVVGIAVHLALRAPQASATTLALLGNLRLCRLDLQRHIQEPQLASAGLIGFNDETTAATHYRAVSESAQLSSRRQELRDLIPYFVLGSDIAMRDACRAALDDFPNRLEFAYEEEGSDASHVAGLRHTAELWSELGHIENYSTSPVPGRNDVVQISVSSPRHQAPEVQAALQQHVQISREMELWLWVEKCFSSKKLAPGFTPDEAIARATELAAARAKGQAQSLMPGSGFTDGAIAGTAAVIACYCDVATHSEWTATTIDHYRTTPDEVSEETFSGSIIPWHPKIFVAHALAARIRAGNGQPINCEALYQLVVHPLEGVSLAALSAVASCWDRDQRFAWSGLNLGLRLAQLLPWRDTHGMTPEARREAEGSRRNAALIDAWNEYQATGSLSPWVRPRPSWIHTPPSTTSRRRRRANDDDEWQRSEDVWHNQYAAKILKLVPVAAVMATPTAATKYVDALEALMAWTLDTLNPTWRTERRRGRERDDANLFEWQHQVGRSLAHVAMHASEPEIQDRLLRPILEQPDEIAMQFLEPFAEVLVCAGVLDAPQIQQETLQLLTRVLERTLEHDDLQRSPYNDGRLGGFDLPELVKSLLFVSVERAPGAERFANGQWGDLAQVMPLVDCMIRQAGWNPYVARQFVTLCERAGSTYPADTFAEQVLSQILEGRLPAGWKGTTIPAAIAALVQAHADRQHPLPTALARKLLRVLDALIDLGDRRSAALQQSESFRGVRLAGPA</sequence>
<evidence type="ECO:0000313" key="3">
    <source>
        <dbReference type="EMBL" id="VWC48014.1"/>
    </source>
</evidence>
<proteinExistence type="predicted"/>
<dbReference type="Pfam" id="PF05729">
    <property type="entry name" value="NACHT"/>
    <property type="match status" value="1"/>
</dbReference>
<dbReference type="SMART" id="SM00382">
    <property type="entry name" value="AAA"/>
    <property type="match status" value="1"/>
</dbReference>
<dbReference type="CDD" id="cd00009">
    <property type="entry name" value="AAA"/>
    <property type="match status" value="1"/>
</dbReference>
<dbReference type="Proteomes" id="UP000494330">
    <property type="component" value="Unassembled WGS sequence"/>
</dbReference>
<reference evidence="3 4" key="1">
    <citation type="submission" date="2019-09" db="EMBL/GenBank/DDBJ databases">
        <authorList>
            <person name="Depoorter E."/>
        </authorList>
    </citation>
    <scope>NUCLEOTIDE SEQUENCE [LARGE SCALE GENOMIC DNA]</scope>
    <source>
        <strain evidence="3">LMG 30113</strain>
    </source>
</reference>
<dbReference type="Gene3D" id="3.40.50.300">
    <property type="entry name" value="P-loop containing nucleotide triphosphate hydrolases"/>
    <property type="match status" value="1"/>
</dbReference>
<dbReference type="EMBL" id="CABVQD010000061">
    <property type="protein sequence ID" value="VWC48014.1"/>
    <property type="molecule type" value="Genomic_DNA"/>
</dbReference>